<dbReference type="RefSeq" id="XP_067076683.1">
    <property type="nucleotide sequence ID" value="XM_067220582.1"/>
</dbReference>
<dbReference type="GeneID" id="92381142"/>
<sequence>MRATADKHVSFASELVTASWATANSKTRERNTTSRCGEYPTDGMSLALFHSGSLALQAVDSLRLELELPLVARYRVVNYLWRHCYQSLQEENAATLPPRPASVEHSVDEYLRICRCDGGMAGAISSTSLKLVDGITLHRLTYLADDAGHLHPYSRRLDPVTRPIVRFLRQTCTLQLSRRQNNIICLLPKLVEIIIILCYKLELSAQRYGQWRLPPRHLTSEGRNYRKKGSEGKSEREGGDFSLSRLTHTCNSRSSVSLSWTSRCTWWLARACQRASARPHRLFAHLRALLLDPGPMCHVKAGYLQFLALRFFPDLPSIQYPVATFHPETFVWKSEDGSANGLEETGKTHTLQESLNHKVKLKISPHSNSK</sequence>
<evidence type="ECO:0000313" key="1">
    <source>
        <dbReference type="EMBL" id="SCU65023.1"/>
    </source>
</evidence>
<dbReference type="AlphaFoldDB" id="A0A1G4I060"/>
<reference evidence="1" key="1">
    <citation type="submission" date="2016-09" db="EMBL/GenBank/DDBJ databases">
        <authorList>
            <person name="Hebert L."/>
            <person name="Moumen B."/>
        </authorList>
    </citation>
    <scope>NUCLEOTIDE SEQUENCE [LARGE SCALE GENOMIC DNA]</scope>
    <source>
        <strain evidence="1">OVI</strain>
    </source>
</reference>
<keyword evidence="2" id="KW-1185">Reference proteome</keyword>
<organism evidence="1 2">
    <name type="scientific">Trypanosoma equiperdum</name>
    <dbReference type="NCBI Taxonomy" id="5694"/>
    <lineage>
        <taxon>Eukaryota</taxon>
        <taxon>Discoba</taxon>
        <taxon>Euglenozoa</taxon>
        <taxon>Kinetoplastea</taxon>
        <taxon>Metakinetoplastina</taxon>
        <taxon>Trypanosomatida</taxon>
        <taxon>Trypanosomatidae</taxon>
        <taxon>Trypanosoma</taxon>
    </lineage>
</organism>
<accession>A0A1G4I060</accession>
<evidence type="ECO:0000313" key="2">
    <source>
        <dbReference type="Proteomes" id="UP000195570"/>
    </source>
</evidence>
<dbReference type="VEuPathDB" id="TriTrypDB:TEOVI_000720800"/>
<dbReference type="EMBL" id="CZPT02000209">
    <property type="protein sequence ID" value="SCU65023.1"/>
    <property type="molecule type" value="Genomic_DNA"/>
</dbReference>
<comment type="caution">
    <text evidence="1">The sequence shown here is derived from an EMBL/GenBank/DDBJ whole genome shotgun (WGS) entry which is preliminary data.</text>
</comment>
<proteinExistence type="predicted"/>
<gene>
    <name evidence="1" type="ORF">TEOVI_000720800</name>
</gene>
<dbReference type="Proteomes" id="UP000195570">
    <property type="component" value="Unassembled WGS sequence"/>
</dbReference>
<protein>
    <submittedName>
        <fullName evidence="1">Uncharacterized protein</fullName>
    </submittedName>
</protein>
<name>A0A1G4I060_TRYEQ</name>